<feature type="compositionally biased region" description="Polar residues" evidence="1">
    <location>
        <begin position="61"/>
        <end position="70"/>
    </location>
</feature>
<reference evidence="5 6" key="1">
    <citation type="submission" date="2024-09" db="EMBL/GenBank/DDBJ databases">
        <authorList>
            <person name="Lee S.D."/>
        </authorList>
    </citation>
    <scope>NUCLEOTIDE SEQUENCE [LARGE SCALE GENOMIC DNA]</scope>
    <source>
        <strain evidence="3 6">N1-1</strain>
        <strain evidence="4 5">N1-3</strain>
    </source>
</reference>
<accession>A0ABV6V3P2</accession>
<feature type="chain" id="PRO_5045032970" evidence="2">
    <location>
        <begin position="20"/>
        <end position="70"/>
    </location>
</feature>
<keyword evidence="2" id="KW-0732">Signal</keyword>
<evidence type="ECO:0000313" key="5">
    <source>
        <dbReference type="Proteomes" id="UP001592530"/>
    </source>
</evidence>
<dbReference type="RefSeq" id="WP_380502086.1">
    <property type="nucleotide sequence ID" value="NZ_JBHEZX010000001.1"/>
</dbReference>
<evidence type="ECO:0000313" key="3">
    <source>
        <dbReference type="EMBL" id="MFC1408344.1"/>
    </source>
</evidence>
<dbReference type="EMBL" id="JBHEZY010000002">
    <property type="protein sequence ID" value="MFC1430064.1"/>
    <property type="molecule type" value="Genomic_DNA"/>
</dbReference>
<gene>
    <name evidence="4" type="ORF">ACEZDB_05255</name>
    <name evidence="3" type="ORF">ACEZDG_03500</name>
</gene>
<feature type="signal peptide" evidence="2">
    <location>
        <begin position="1"/>
        <end position="19"/>
    </location>
</feature>
<proteinExistence type="predicted"/>
<evidence type="ECO:0000256" key="2">
    <source>
        <dbReference type="SAM" id="SignalP"/>
    </source>
</evidence>
<evidence type="ECO:0000313" key="6">
    <source>
        <dbReference type="Proteomes" id="UP001592582"/>
    </source>
</evidence>
<dbReference type="EMBL" id="JBHEZX010000001">
    <property type="protein sequence ID" value="MFC1408344.1"/>
    <property type="molecule type" value="Genomic_DNA"/>
</dbReference>
<keyword evidence="6" id="KW-1185">Reference proteome</keyword>
<evidence type="ECO:0000313" key="4">
    <source>
        <dbReference type="EMBL" id="MFC1430064.1"/>
    </source>
</evidence>
<protein>
    <submittedName>
        <fullName evidence="3">Uncharacterized protein</fullName>
    </submittedName>
</protein>
<feature type="region of interest" description="Disordered" evidence="1">
    <location>
        <begin position="34"/>
        <end position="70"/>
    </location>
</feature>
<dbReference type="Proteomes" id="UP001592530">
    <property type="component" value="Unassembled WGS sequence"/>
</dbReference>
<dbReference type="Proteomes" id="UP001592582">
    <property type="component" value="Unassembled WGS sequence"/>
</dbReference>
<organism evidence="3 6">
    <name type="scientific">Streptacidiphilus alkalitolerans</name>
    <dbReference type="NCBI Taxonomy" id="3342712"/>
    <lineage>
        <taxon>Bacteria</taxon>
        <taxon>Bacillati</taxon>
        <taxon>Actinomycetota</taxon>
        <taxon>Actinomycetes</taxon>
        <taxon>Kitasatosporales</taxon>
        <taxon>Streptomycetaceae</taxon>
        <taxon>Streptacidiphilus</taxon>
    </lineage>
</organism>
<comment type="caution">
    <text evidence="3">The sequence shown here is derived from an EMBL/GenBank/DDBJ whole genome shotgun (WGS) entry which is preliminary data.</text>
</comment>
<evidence type="ECO:0000256" key="1">
    <source>
        <dbReference type="SAM" id="MobiDB-lite"/>
    </source>
</evidence>
<sequence>MRKIAGFVMVAALSSAALGGITLTIAAAPSGHASTSSVVVADGSDTPPANPAPTPSPTDTHSNPNTWGWG</sequence>
<name>A0ABV6V3P2_9ACTN</name>